<dbReference type="InterPro" id="IPR052895">
    <property type="entry name" value="HetReg/Transcr_Mod"/>
</dbReference>
<dbReference type="OMA" id="ELPREPM"/>
<gene>
    <name evidence="1" type="ORF">B5807_03021</name>
</gene>
<reference evidence="1 2" key="1">
    <citation type="journal article" date="2017" name="Genome Announc.">
        <title>Genome sequence of the saprophytic ascomycete Epicoccum nigrum ICMP 19927 strain isolated from New Zealand.</title>
        <authorList>
            <person name="Fokin M."/>
            <person name="Fleetwood D."/>
            <person name="Weir B.S."/>
            <person name="Villas-Boas S.G."/>
        </authorList>
    </citation>
    <scope>NUCLEOTIDE SEQUENCE [LARGE SCALE GENOMIC DNA]</scope>
    <source>
        <strain evidence="1 2">ICMP 19927</strain>
    </source>
</reference>
<dbReference type="PANTHER" id="PTHR24148:SF64">
    <property type="entry name" value="HETEROKARYON INCOMPATIBILITY DOMAIN-CONTAINING PROTEIN"/>
    <property type="match status" value="1"/>
</dbReference>
<keyword evidence="2" id="KW-1185">Reference proteome</keyword>
<dbReference type="STRING" id="105696.A0A1Y2MAP1"/>
<dbReference type="Proteomes" id="UP000193240">
    <property type="component" value="Unassembled WGS sequence"/>
</dbReference>
<protein>
    <submittedName>
        <fullName evidence="1">Uncharacterized protein</fullName>
    </submittedName>
</protein>
<sequence>MPKGGIKGPSWVPDWSKELPREPMTIGRFASGQSCTGGAKIIGDNVLEAVGVHCGVISWVEEFEQRAGHGTWEYWRRVWKELLKVDEKLDSRDAQLDAFVATLCGNRVREMYPSHIYWPTVSQCRRTLELAEDGGLKRSETGFNAFENSVQDFTPGRCLFKSRNYMGLRSQSVAKDDVIAVLLGFDAPVILRPKANGHLEFVGEAYVHGLMNEDAILGPLPFGWQAQADRNQHGLMVQTFTQSSGVAVEEDPRLEHQLANHEGSDETDKPNHDTRLLPGALKTRGVATQTFQIC</sequence>
<name>A0A1Y2MAP1_EPING</name>
<proteinExistence type="predicted"/>
<evidence type="ECO:0000313" key="1">
    <source>
        <dbReference type="EMBL" id="OSS52537.1"/>
    </source>
</evidence>
<accession>A0A1Y2MAP1</accession>
<evidence type="ECO:0000313" key="2">
    <source>
        <dbReference type="Proteomes" id="UP000193240"/>
    </source>
</evidence>
<organism evidence="1 2">
    <name type="scientific">Epicoccum nigrum</name>
    <name type="common">Soil fungus</name>
    <name type="synonym">Epicoccum purpurascens</name>
    <dbReference type="NCBI Taxonomy" id="105696"/>
    <lineage>
        <taxon>Eukaryota</taxon>
        <taxon>Fungi</taxon>
        <taxon>Dikarya</taxon>
        <taxon>Ascomycota</taxon>
        <taxon>Pezizomycotina</taxon>
        <taxon>Dothideomycetes</taxon>
        <taxon>Pleosporomycetidae</taxon>
        <taxon>Pleosporales</taxon>
        <taxon>Pleosporineae</taxon>
        <taxon>Didymellaceae</taxon>
        <taxon>Epicoccum</taxon>
    </lineage>
</organism>
<dbReference type="EMBL" id="KZ107839">
    <property type="protein sequence ID" value="OSS52537.1"/>
    <property type="molecule type" value="Genomic_DNA"/>
</dbReference>
<dbReference type="PANTHER" id="PTHR24148">
    <property type="entry name" value="ANKYRIN REPEAT DOMAIN-CONTAINING PROTEIN 39 HOMOLOG-RELATED"/>
    <property type="match status" value="1"/>
</dbReference>
<dbReference type="AlphaFoldDB" id="A0A1Y2MAP1"/>
<dbReference type="InParanoid" id="A0A1Y2MAP1"/>